<feature type="transmembrane region" description="Helical" evidence="5">
    <location>
        <begin position="231"/>
        <end position="253"/>
    </location>
</feature>
<dbReference type="Pfam" id="PF00146">
    <property type="entry name" value="NADHdh"/>
    <property type="match status" value="1"/>
</dbReference>
<proteinExistence type="inferred from homology"/>
<evidence type="ECO:0000256" key="6">
    <source>
        <dbReference type="RuleBase" id="RU000471"/>
    </source>
</evidence>
<comment type="similarity">
    <text evidence="5 6">Belongs to the complex I subunit 1 family.</text>
</comment>
<feature type="transmembrane region" description="Helical" evidence="5">
    <location>
        <begin position="112"/>
        <end position="132"/>
    </location>
</feature>
<comment type="caution">
    <text evidence="7">The sequence shown here is derived from an EMBL/GenBank/DDBJ whole genome shotgun (WGS) entry which is preliminary data.</text>
</comment>
<keyword evidence="3 5" id="KW-1133">Transmembrane helix</keyword>
<dbReference type="GO" id="GO:0016655">
    <property type="term" value="F:oxidoreductase activity, acting on NAD(P)H, quinone or similar compound as acceptor"/>
    <property type="evidence" value="ECO:0007669"/>
    <property type="project" value="UniProtKB-UniRule"/>
</dbReference>
<organism evidence="7">
    <name type="scientific">Caldilineaceae bacterium SB0664_bin_27</name>
    <dbReference type="NCBI Taxonomy" id="2605260"/>
    <lineage>
        <taxon>Bacteria</taxon>
        <taxon>Bacillati</taxon>
        <taxon>Chloroflexota</taxon>
        <taxon>Caldilineae</taxon>
        <taxon>Caldilineales</taxon>
        <taxon>Caldilineaceae</taxon>
    </lineage>
</organism>
<dbReference type="GO" id="GO:0048038">
    <property type="term" value="F:quinone binding"/>
    <property type="evidence" value="ECO:0007669"/>
    <property type="project" value="UniProtKB-KW"/>
</dbReference>
<dbReference type="GO" id="GO:0003954">
    <property type="term" value="F:NADH dehydrogenase activity"/>
    <property type="evidence" value="ECO:0007669"/>
    <property type="project" value="TreeGrafter"/>
</dbReference>
<keyword evidence="5" id="KW-1278">Translocase</keyword>
<comment type="subcellular location">
    <subcellularLocation>
        <location evidence="5 6">Cell membrane</location>
        <topology evidence="5 6">Multi-pass membrane protein</topology>
    </subcellularLocation>
    <subcellularLocation>
        <location evidence="1">Membrane</location>
        <topology evidence="1">Multi-pass membrane protein</topology>
    </subcellularLocation>
</comment>
<feature type="transmembrane region" description="Helical" evidence="5">
    <location>
        <begin position="6"/>
        <end position="30"/>
    </location>
</feature>
<dbReference type="NCBIfam" id="NF004741">
    <property type="entry name" value="PRK06076.1-2"/>
    <property type="match status" value="1"/>
</dbReference>
<name>A0A6B0YXQ9_9CHLR</name>
<comment type="subunit">
    <text evidence="5">NDH-1 is composed of 14 different subunits. Subunits NuoA, H, J, K, L, M, N constitute the membrane sector of the complex.</text>
</comment>
<feature type="transmembrane region" description="Helical" evidence="5">
    <location>
        <begin position="153"/>
        <end position="174"/>
    </location>
</feature>
<dbReference type="AlphaFoldDB" id="A0A6B0YXQ9"/>
<keyword evidence="5" id="KW-0830">Ubiquinone</keyword>
<keyword evidence="4 5" id="KW-0472">Membrane</keyword>
<feature type="transmembrane region" description="Helical" evidence="5">
    <location>
        <begin position="78"/>
        <end position="100"/>
    </location>
</feature>
<keyword evidence="5" id="KW-1003">Cell membrane</keyword>
<dbReference type="GO" id="GO:0009060">
    <property type="term" value="P:aerobic respiration"/>
    <property type="evidence" value="ECO:0007669"/>
    <property type="project" value="TreeGrafter"/>
</dbReference>
<comment type="catalytic activity">
    <reaction evidence="5">
        <text>a quinone + NADH + 5 H(+)(in) = a quinol + NAD(+) + 4 H(+)(out)</text>
        <dbReference type="Rhea" id="RHEA:57888"/>
        <dbReference type="ChEBI" id="CHEBI:15378"/>
        <dbReference type="ChEBI" id="CHEBI:24646"/>
        <dbReference type="ChEBI" id="CHEBI:57540"/>
        <dbReference type="ChEBI" id="CHEBI:57945"/>
        <dbReference type="ChEBI" id="CHEBI:132124"/>
    </reaction>
</comment>
<keyword evidence="7" id="KW-0560">Oxidoreductase</keyword>
<dbReference type="PANTHER" id="PTHR11432:SF3">
    <property type="entry name" value="NADH-UBIQUINONE OXIDOREDUCTASE CHAIN 1"/>
    <property type="match status" value="1"/>
</dbReference>
<evidence type="ECO:0000256" key="1">
    <source>
        <dbReference type="ARBA" id="ARBA00004141"/>
    </source>
</evidence>
<evidence type="ECO:0000256" key="2">
    <source>
        <dbReference type="ARBA" id="ARBA00022692"/>
    </source>
</evidence>
<dbReference type="GO" id="GO:0005886">
    <property type="term" value="C:plasma membrane"/>
    <property type="evidence" value="ECO:0007669"/>
    <property type="project" value="UniProtKB-SubCell"/>
</dbReference>
<accession>A0A6B0YXQ9</accession>
<sequence length="326" mass="36860">MDWLQLLVFPAIRALILIFVLLTGFAYLTWYERKLLARFQVRYGPNRAGKFGLLQPAADAVKAFFKEEIIPNHVDKPVYLLAPALALVPALIIWAVIPIAKGTPAIADVNIGILWILAVAGIESYGIILAGWSSNNNYSLLGALRSSAQMVSYELPLGLFLVSILMLAGSFSLVDLVEGSRQWWEWIWLWLAFPFFFICILAETNRSPFDLPETENELVAGFQTEYGGMKFALFFIAEYVNMISTSAIMATLFFGGWKGPFAEQYIWLGPIYLLIKVLILLFLFIWVRASIGRPRYDQLMKFCWQFMLPLGLVYVSITAVLAVFLK</sequence>
<evidence type="ECO:0000256" key="5">
    <source>
        <dbReference type="HAMAP-Rule" id="MF_01350"/>
    </source>
</evidence>
<feature type="transmembrane region" description="Helical" evidence="5">
    <location>
        <begin position="306"/>
        <end position="325"/>
    </location>
</feature>
<evidence type="ECO:0000256" key="4">
    <source>
        <dbReference type="ARBA" id="ARBA00023136"/>
    </source>
</evidence>
<dbReference type="HAMAP" id="MF_01350">
    <property type="entry name" value="NDH1_NuoH"/>
    <property type="match status" value="1"/>
</dbReference>
<protein>
    <recommendedName>
        <fullName evidence="5">NADH-quinone oxidoreductase subunit H</fullName>
        <ecNumber evidence="5">7.1.1.-</ecNumber>
    </recommendedName>
    <alternativeName>
        <fullName evidence="5">NADH dehydrogenase I subunit H</fullName>
    </alternativeName>
    <alternativeName>
        <fullName evidence="5">NDH-1 subunit H</fullName>
    </alternativeName>
</protein>
<dbReference type="EC" id="7.1.1.-" evidence="5"/>
<keyword evidence="2 5" id="KW-0812">Transmembrane</keyword>
<keyword evidence="5" id="KW-0874">Quinone</keyword>
<keyword evidence="5 6" id="KW-0520">NAD</keyword>
<gene>
    <name evidence="5 7" type="primary">nuoH</name>
    <name evidence="7" type="ORF">F4Y42_18400</name>
</gene>
<evidence type="ECO:0000256" key="3">
    <source>
        <dbReference type="ARBA" id="ARBA00022989"/>
    </source>
</evidence>
<reference evidence="7" key="1">
    <citation type="submission" date="2019-09" db="EMBL/GenBank/DDBJ databases">
        <title>Characterisation of the sponge microbiome using genome-centric metagenomics.</title>
        <authorList>
            <person name="Engelberts J.P."/>
            <person name="Robbins S.J."/>
            <person name="De Goeij J.M."/>
            <person name="Aranda M."/>
            <person name="Bell S.C."/>
            <person name="Webster N.S."/>
        </authorList>
    </citation>
    <scope>NUCLEOTIDE SEQUENCE</scope>
    <source>
        <strain evidence="7">SB0664_bin_27</strain>
    </source>
</reference>
<evidence type="ECO:0000313" key="7">
    <source>
        <dbReference type="EMBL" id="MXY95417.1"/>
    </source>
</evidence>
<dbReference type="EMBL" id="VXRG01000152">
    <property type="protein sequence ID" value="MXY95417.1"/>
    <property type="molecule type" value="Genomic_DNA"/>
</dbReference>
<dbReference type="PANTHER" id="PTHR11432">
    <property type="entry name" value="NADH DEHYDROGENASE SUBUNIT 1"/>
    <property type="match status" value="1"/>
</dbReference>
<comment type="function">
    <text evidence="5">NDH-1 shuttles electrons from NADH, via FMN and iron-sulfur (Fe-S) centers, to quinones in the respiratory chain. The immediate electron acceptor for the enzyme in this species is believed to be ubiquinone. Couples the redox reaction to proton translocation (for every two electrons transferred, four hydrogen ions are translocated across the cytoplasmic membrane), and thus conserves the redox energy in a proton gradient. This subunit may bind ubiquinone.</text>
</comment>
<feature type="transmembrane region" description="Helical" evidence="5">
    <location>
        <begin position="265"/>
        <end position="286"/>
    </location>
</feature>
<dbReference type="InterPro" id="IPR001694">
    <property type="entry name" value="NADH_UbQ_OxRdtase_su1/FPO"/>
</dbReference>
<feature type="transmembrane region" description="Helical" evidence="5">
    <location>
        <begin position="186"/>
        <end position="202"/>
    </location>
</feature>